<evidence type="ECO:0000313" key="2">
    <source>
        <dbReference type="Proteomes" id="UP000256964"/>
    </source>
</evidence>
<organism evidence="1 2">
    <name type="scientific">Lentinus brumalis</name>
    <dbReference type="NCBI Taxonomy" id="2498619"/>
    <lineage>
        <taxon>Eukaryota</taxon>
        <taxon>Fungi</taxon>
        <taxon>Dikarya</taxon>
        <taxon>Basidiomycota</taxon>
        <taxon>Agaricomycotina</taxon>
        <taxon>Agaricomycetes</taxon>
        <taxon>Polyporales</taxon>
        <taxon>Polyporaceae</taxon>
        <taxon>Lentinus</taxon>
    </lineage>
</organism>
<dbReference type="AlphaFoldDB" id="A0A371CTH2"/>
<reference evidence="1 2" key="1">
    <citation type="journal article" date="2018" name="Biotechnol. Biofuels">
        <title>Integrative visual omics of the white-rot fungus Polyporus brumalis exposes the biotechnological potential of its oxidative enzymes for delignifying raw plant biomass.</title>
        <authorList>
            <person name="Miyauchi S."/>
            <person name="Rancon A."/>
            <person name="Drula E."/>
            <person name="Hage H."/>
            <person name="Chaduli D."/>
            <person name="Favel A."/>
            <person name="Grisel S."/>
            <person name="Henrissat B."/>
            <person name="Herpoel-Gimbert I."/>
            <person name="Ruiz-Duenas F.J."/>
            <person name="Chevret D."/>
            <person name="Hainaut M."/>
            <person name="Lin J."/>
            <person name="Wang M."/>
            <person name="Pangilinan J."/>
            <person name="Lipzen A."/>
            <person name="Lesage-Meessen L."/>
            <person name="Navarro D."/>
            <person name="Riley R."/>
            <person name="Grigoriev I.V."/>
            <person name="Zhou S."/>
            <person name="Raouche S."/>
            <person name="Rosso M.N."/>
        </authorList>
    </citation>
    <scope>NUCLEOTIDE SEQUENCE [LARGE SCALE GENOMIC DNA]</scope>
    <source>
        <strain evidence="1 2">BRFM 1820</strain>
    </source>
</reference>
<dbReference type="EMBL" id="KZ857462">
    <property type="protein sequence ID" value="RDX43583.1"/>
    <property type="molecule type" value="Genomic_DNA"/>
</dbReference>
<keyword evidence="2" id="KW-1185">Reference proteome</keyword>
<name>A0A371CTH2_9APHY</name>
<gene>
    <name evidence="1" type="ORF">OH76DRAFT_1190166</name>
</gene>
<accession>A0A371CTH2</accession>
<evidence type="ECO:0000313" key="1">
    <source>
        <dbReference type="EMBL" id="RDX43583.1"/>
    </source>
</evidence>
<dbReference type="Proteomes" id="UP000256964">
    <property type="component" value="Unassembled WGS sequence"/>
</dbReference>
<dbReference type="PROSITE" id="PS51257">
    <property type="entry name" value="PROKAR_LIPOPROTEIN"/>
    <property type="match status" value="1"/>
</dbReference>
<protein>
    <submittedName>
        <fullName evidence="1">Uncharacterized protein</fullName>
    </submittedName>
</protein>
<sequence>MARATATRRVTSVHVHPVTLLSCLALKLEARLRGRYRHVLCISWWTRVTEASKRRHPGTLRLGATHVASTTYEVRTGTGQVRASTETLHARPRLAYDRKYREYCLQSKVSIPCVTSRQLGQDNWPNDPPPARPSRG</sequence>
<proteinExistence type="predicted"/>